<reference evidence="1" key="1">
    <citation type="journal article" date="2014" name="Front. Microbiol.">
        <title>High frequency of phylogenetically diverse reductive dehalogenase-homologous genes in deep subseafloor sedimentary metagenomes.</title>
        <authorList>
            <person name="Kawai M."/>
            <person name="Futagami T."/>
            <person name="Toyoda A."/>
            <person name="Takaki Y."/>
            <person name="Nishi S."/>
            <person name="Hori S."/>
            <person name="Arai W."/>
            <person name="Tsubouchi T."/>
            <person name="Morono Y."/>
            <person name="Uchiyama I."/>
            <person name="Ito T."/>
            <person name="Fujiyama A."/>
            <person name="Inagaki F."/>
            <person name="Takami H."/>
        </authorList>
    </citation>
    <scope>NUCLEOTIDE SEQUENCE</scope>
    <source>
        <strain evidence="1">Expedition CK06-06</strain>
    </source>
</reference>
<evidence type="ECO:0000313" key="1">
    <source>
        <dbReference type="EMBL" id="GAG44646.1"/>
    </source>
</evidence>
<comment type="caution">
    <text evidence="1">The sequence shown here is derived from an EMBL/GenBank/DDBJ whole genome shotgun (WGS) entry which is preliminary data.</text>
</comment>
<dbReference type="EMBL" id="BARS01058010">
    <property type="protein sequence ID" value="GAG44646.1"/>
    <property type="molecule type" value="Genomic_DNA"/>
</dbReference>
<dbReference type="AlphaFoldDB" id="X0Z7V3"/>
<organism evidence="1">
    <name type="scientific">marine sediment metagenome</name>
    <dbReference type="NCBI Taxonomy" id="412755"/>
    <lineage>
        <taxon>unclassified sequences</taxon>
        <taxon>metagenomes</taxon>
        <taxon>ecological metagenomes</taxon>
    </lineage>
</organism>
<gene>
    <name evidence="1" type="ORF">S01H1_84804</name>
</gene>
<proteinExistence type="predicted"/>
<accession>X0Z7V3</accession>
<sequence>MLAVARGPAAAGEEIYRIRIGNKPGGLVQVSADGGRTYGTVGRVRAAANARIVGFAAASYAPRSSVAATAVHSLRIKTGQQGLGLGKAQMPLIFSIVPLEFARIPQGYGGHVPRSSG</sequence>
<protein>
    <submittedName>
        <fullName evidence="1">Uncharacterized protein</fullName>
    </submittedName>
</protein>
<feature type="non-terminal residue" evidence="1">
    <location>
        <position position="117"/>
    </location>
</feature>
<name>X0Z7V3_9ZZZZ</name>